<dbReference type="EMBL" id="BAAANT010000003">
    <property type="protein sequence ID" value="GAA2133240.1"/>
    <property type="molecule type" value="Genomic_DNA"/>
</dbReference>
<gene>
    <name evidence="1" type="ORF">GCM10009760_09200</name>
</gene>
<name>A0ABN2YXY4_9ACTN</name>
<sequence>MAVGRYAQQALLNGGGPIGVKEQCQAERSKLTAEQKIAVDRGGFFDGCMNPP</sequence>
<evidence type="ECO:0000313" key="2">
    <source>
        <dbReference type="Proteomes" id="UP001422759"/>
    </source>
</evidence>
<keyword evidence="2" id="KW-1185">Reference proteome</keyword>
<dbReference type="RefSeq" id="WP_344460938.1">
    <property type="nucleotide sequence ID" value="NZ_BAAANT010000003.1"/>
</dbReference>
<evidence type="ECO:0000313" key="1">
    <source>
        <dbReference type="EMBL" id="GAA2133240.1"/>
    </source>
</evidence>
<protein>
    <submittedName>
        <fullName evidence="1">Uncharacterized protein</fullName>
    </submittedName>
</protein>
<reference evidence="1 2" key="1">
    <citation type="journal article" date="2019" name="Int. J. Syst. Evol. Microbiol.">
        <title>The Global Catalogue of Microorganisms (GCM) 10K type strain sequencing project: providing services to taxonomists for standard genome sequencing and annotation.</title>
        <authorList>
            <consortium name="The Broad Institute Genomics Platform"/>
            <consortium name="The Broad Institute Genome Sequencing Center for Infectious Disease"/>
            <person name="Wu L."/>
            <person name="Ma J."/>
        </authorList>
    </citation>
    <scope>NUCLEOTIDE SEQUENCE [LARGE SCALE GENOMIC DNA]</scope>
    <source>
        <strain evidence="1 2">JCM 14560</strain>
    </source>
</reference>
<comment type="caution">
    <text evidence="1">The sequence shown here is derived from an EMBL/GenBank/DDBJ whole genome shotgun (WGS) entry which is preliminary data.</text>
</comment>
<accession>A0ABN2YXY4</accession>
<dbReference type="Proteomes" id="UP001422759">
    <property type="component" value="Unassembled WGS sequence"/>
</dbReference>
<organism evidence="1 2">
    <name type="scientific">Kitasatospora kazusensis</name>
    <dbReference type="NCBI Taxonomy" id="407974"/>
    <lineage>
        <taxon>Bacteria</taxon>
        <taxon>Bacillati</taxon>
        <taxon>Actinomycetota</taxon>
        <taxon>Actinomycetes</taxon>
        <taxon>Kitasatosporales</taxon>
        <taxon>Streptomycetaceae</taxon>
        <taxon>Kitasatospora</taxon>
    </lineage>
</organism>
<proteinExistence type="predicted"/>